<dbReference type="EC" id="5.4.99.61" evidence="6"/>
<dbReference type="OrthoDB" id="9780708at2"/>
<dbReference type="PANTHER" id="PTHR43588:SF1">
    <property type="entry name" value="COBALT-PRECORRIN-8 METHYLMUTASE"/>
    <property type="match status" value="1"/>
</dbReference>
<dbReference type="UniPathway" id="UPA00148"/>
<evidence type="ECO:0000259" key="5">
    <source>
        <dbReference type="Pfam" id="PF02570"/>
    </source>
</evidence>
<comment type="caution">
    <text evidence="6">The sequence shown here is derived from an EMBL/GenBank/DDBJ whole genome shotgun (WGS) entry which is preliminary data.</text>
</comment>
<keyword evidence="7" id="KW-1185">Reference proteome</keyword>
<dbReference type="SUPFAM" id="SSF63965">
    <property type="entry name" value="Precorrin-8X methylmutase CbiC/CobH"/>
    <property type="match status" value="1"/>
</dbReference>
<gene>
    <name evidence="6" type="ORF">D3874_15535</name>
</gene>
<comment type="pathway">
    <text evidence="1">Cofactor biosynthesis; adenosylcobalamin biosynthesis.</text>
</comment>
<dbReference type="Gene3D" id="3.40.50.10230">
    <property type="entry name" value="Cobalamin biosynthesis CobH/CbiC, precorrin-8X methylmutase"/>
    <property type="match status" value="1"/>
</dbReference>
<dbReference type="GO" id="GO:0016993">
    <property type="term" value="F:precorrin-8X methylmutase activity"/>
    <property type="evidence" value="ECO:0007669"/>
    <property type="project" value="UniProtKB-EC"/>
</dbReference>
<reference evidence="6 7" key="1">
    <citation type="submission" date="2018-09" db="EMBL/GenBank/DDBJ databases">
        <authorList>
            <person name="Zhu H."/>
        </authorList>
    </citation>
    <scope>NUCLEOTIDE SEQUENCE [LARGE SCALE GENOMIC DNA]</scope>
    <source>
        <strain evidence="6 7">K1W22B-8</strain>
    </source>
</reference>
<evidence type="ECO:0000256" key="4">
    <source>
        <dbReference type="ARBA" id="ARBA00023235"/>
    </source>
</evidence>
<dbReference type="GO" id="GO:0009236">
    <property type="term" value="P:cobalamin biosynthetic process"/>
    <property type="evidence" value="ECO:0007669"/>
    <property type="project" value="UniProtKB-UniPathway"/>
</dbReference>
<feature type="domain" description="Cobalamin biosynthesis precorrin-8X methylmutase CobH/CbiC" evidence="5">
    <location>
        <begin position="14"/>
        <end position="205"/>
    </location>
</feature>
<dbReference type="RefSeq" id="WP_119778886.1">
    <property type="nucleotide sequence ID" value="NZ_QYUK01000011.1"/>
</dbReference>
<keyword evidence="3" id="KW-0169">Cobalamin biosynthesis</keyword>
<comment type="similarity">
    <text evidence="2">Belongs to the CobH/CbiC family.</text>
</comment>
<dbReference type="EMBL" id="QYUK01000011">
    <property type="protein sequence ID" value="RJF88250.1"/>
    <property type="molecule type" value="Genomic_DNA"/>
</dbReference>
<dbReference type="Pfam" id="PF02570">
    <property type="entry name" value="CbiC"/>
    <property type="match status" value="1"/>
</dbReference>
<evidence type="ECO:0000313" key="7">
    <source>
        <dbReference type="Proteomes" id="UP000284605"/>
    </source>
</evidence>
<dbReference type="InterPro" id="IPR003722">
    <property type="entry name" value="Cbl_synth_CobH/CbiC"/>
</dbReference>
<dbReference type="Proteomes" id="UP000284605">
    <property type="component" value="Unassembled WGS sequence"/>
</dbReference>
<evidence type="ECO:0000313" key="6">
    <source>
        <dbReference type="EMBL" id="RJF88250.1"/>
    </source>
</evidence>
<dbReference type="AlphaFoldDB" id="A0A418WE23"/>
<proteinExistence type="inferred from homology"/>
<evidence type="ECO:0000256" key="1">
    <source>
        <dbReference type="ARBA" id="ARBA00004953"/>
    </source>
</evidence>
<organism evidence="6 7">
    <name type="scientific">Oleomonas cavernae</name>
    <dbReference type="NCBI Taxonomy" id="2320859"/>
    <lineage>
        <taxon>Bacteria</taxon>
        <taxon>Pseudomonadati</taxon>
        <taxon>Pseudomonadota</taxon>
        <taxon>Alphaproteobacteria</taxon>
        <taxon>Acetobacterales</taxon>
        <taxon>Acetobacteraceae</taxon>
        <taxon>Oleomonas</taxon>
    </lineage>
</organism>
<dbReference type="InterPro" id="IPR036588">
    <property type="entry name" value="CobH/CbiC_sf"/>
</dbReference>
<dbReference type="NCBIfam" id="NF006136">
    <property type="entry name" value="PRK08285.1"/>
    <property type="match status" value="1"/>
</dbReference>
<name>A0A418WE23_9PROT</name>
<evidence type="ECO:0000256" key="2">
    <source>
        <dbReference type="ARBA" id="ARBA00009774"/>
    </source>
</evidence>
<dbReference type="PANTHER" id="PTHR43588">
    <property type="entry name" value="COBALT-PRECORRIN-8 METHYLMUTASE"/>
    <property type="match status" value="1"/>
</dbReference>
<sequence>MTTRYDYIHDGPAIYAESFATIRREARLDGFTPAQEKVVVRMIHACGMVEIAPDVVFSADFTDSAKAALQAGAPILCDAKMVANGITKARLPARNEIICLLDDPRVPALAAQIGNTRSAAALDLWGERMGGAVVAIGNAPTALFRLLELVDAGAPRPAAVIGLPVGFVGAAESKEALARHGQLPYVTLPGRRGGSAMTVAAVNALGSEAE</sequence>
<accession>A0A418WE23</accession>
<keyword evidence="4 6" id="KW-0413">Isomerase</keyword>
<protein>
    <submittedName>
        <fullName evidence="6">Precorrin-8X methylmutase</fullName>
        <ecNumber evidence="6">5.4.99.61</ecNumber>
    </submittedName>
</protein>
<evidence type="ECO:0000256" key="3">
    <source>
        <dbReference type="ARBA" id="ARBA00022573"/>
    </source>
</evidence>